<keyword evidence="11" id="KW-1185">Reference proteome</keyword>
<feature type="signal peptide" evidence="8">
    <location>
        <begin position="1"/>
        <end position="29"/>
    </location>
</feature>
<keyword evidence="4 5" id="KW-0720">Serine protease</keyword>
<dbReference type="RefSeq" id="WP_286302847.1">
    <property type="nucleotide sequence ID" value="NZ_AP027728.1"/>
</dbReference>
<dbReference type="Gene3D" id="3.40.50.200">
    <property type="entry name" value="Peptidase S8/S53 domain"/>
    <property type="match status" value="1"/>
</dbReference>
<feature type="active site" description="Charge relay system" evidence="5">
    <location>
        <position position="128"/>
    </location>
</feature>
<keyword evidence="7" id="KW-0472">Membrane</keyword>
<evidence type="ECO:0000256" key="3">
    <source>
        <dbReference type="ARBA" id="ARBA00022801"/>
    </source>
</evidence>
<dbReference type="EMBL" id="AP027728">
    <property type="protein sequence ID" value="BDZ38951.1"/>
    <property type="molecule type" value="Genomic_DNA"/>
</dbReference>
<dbReference type="InterPro" id="IPR022398">
    <property type="entry name" value="Peptidase_S8_His-AS"/>
</dbReference>
<dbReference type="PANTHER" id="PTHR43806:SF11">
    <property type="entry name" value="CEREVISIN-RELATED"/>
    <property type="match status" value="1"/>
</dbReference>
<comment type="similarity">
    <text evidence="1 5">Belongs to the peptidase S8 family.</text>
</comment>
<evidence type="ECO:0000256" key="8">
    <source>
        <dbReference type="SAM" id="SignalP"/>
    </source>
</evidence>
<reference evidence="11" key="1">
    <citation type="journal article" date="2019" name="Int. J. Syst. Evol. Microbiol.">
        <title>The Global Catalogue of Microorganisms (GCM) 10K type strain sequencing project: providing services to taxonomists for standard genome sequencing and annotation.</title>
        <authorList>
            <consortium name="The Broad Institute Genomics Platform"/>
            <consortium name="The Broad Institute Genome Sequencing Center for Infectious Disease"/>
            <person name="Wu L."/>
            <person name="Ma J."/>
        </authorList>
    </citation>
    <scope>NUCLEOTIDE SEQUENCE [LARGE SCALE GENOMIC DNA]</scope>
    <source>
        <strain evidence="11">NBRC 106310</strain>
    </source>
</reference>
<accession>A0ABN6X2N4</accession>
<evidence type="ECO:0000256" key="1">
    <source>
        <dbReference type="ARBA" id="ARBA00011073"/>
    </source>
</evidence>
<dbReference type="InterPro" id="IPR000209">
    <property type="entry name" value="Peptidase_S8/S53_dom"/>
</dbReference>
<dbReference type="InterPro" id="IPR023828">
    <property type="entry name" value="Peptidase_S8_Ser-AS"/>
</dbReference>
<dbReference type="Proteomes" id="UP001321543">
    <property type="component" value="Chromosome"/>
</dbReference>
<feature type="active site" description="Charge relay system" evidence="5">
    <location>
        <position position="89"/>
    </location>
</feature>
<organism evidence="10 11">
    <name type="scientific">Microbacterium suwonense</name>
    <dbReference type="NCBI Taxonomy" id="683047"/>
    <lineage>
        <taxon>Bacteria</taxon>
        <taxon>Bacillati</taxon>
        <taxon>Actinomycetota</taxon>
        <taxon>Actinomycetes</taxon>
        <taxon>Micrococcales</taxon>
        <taxon>Microbacteriaceae</taxon>
        <taxon>Microbacterium</taxon>
    </lineage>
</organism>
<evidence type="ECO:0000313" key="11">
    <source>
        <dbReference type="Proteomes" id="UP001321543"/>
    </source>
</evidence>
<dbReference type="InterPro" id="IPR015500">
    <property type="entry name" value="Peptidase_S8_subtilisin-rel"/>
</dbReference>
<feature type="domain" description="Peptidase S8/S53" evidence="9">
    <location>
        <begin position="80"/>
        <end position="341"/>
    </location>
</feature>
<name>A0ABN6X2N4_9MICO</name>
<evidence type="ECO:0000256" key="7">
    <source>
        <dbReference type="SAM" id="Phobius"/>
    </source>
</evidence>
<dbReference type="InterPro" id="IPR036852">
    <property type="entry name" value="Peptidase_S8/S53_dom_sf"/>
</dbReference>
<feature type="active site" description="Charge relay system" evidence="5">
    <location>
        <position position="291"/>
    </location>
</feature>
<keyword evidence="3 5" id="KW-0378">Hydrolase</keyword>
<feature type="chain" id="PRO_5046732466" description="Peptidase S8/S53 domain-containing protein" evidence="8">
    <location>
        <begin position="30"/>
        <end position="453"/>
    </location>
</feature>
<dbReference type="PANTHER" id="PTHR43806">
    <property type="entry name" value="PEPTIDASE S8"/>
    <property type="match status" value="1"/>
</dbReference>
<evidence type="ECO:0000313" key="10">
    <source>
        <dbReference type="EMBL" id="BDZ38951.1"/>
    </source>
</evidence>
<dbReference type="InterPro" id="IPR050131">
    <property type="entry name" value="Peptidase_S8_subtilisin-like"/>
</dbReference>
<sequence>MSARRVLSAIVVSTAMAASVLLAASPAAAAGSFALSPVQAETPEPTPTPPVPDDPSDPVRAQEYWLDGAHIRDAWNTTLGEGVTIAVLDTGISAAGGAFGDSVVGGTDVSGAGSADGRTPVGVVQGDHGTLVASTAAAPGSADGTGFIGVAPRAKLLSVSLGFPGSSATVPFSQQVADGMRWAVDHGADIINLSFTTNTLDWDKSWDDAFLYAAAHDVVVIVAAGNRGNGTDIVGAPATIPGVLTVGGVDQTGTASREASTQGITIGVMAPSEFLLGITADGSVGRWEGTSGAAPIVAGAAALVRAAHPELDAANVINRLIRTAIRVPEMRGAPDVLYGYGLLDAAAAVTASVPKVSANPMGDLKEWIRVHRRATSPDQPEPEVTKPAVEVQPLPAADAPSEPGSPLLPSAETLRYGTLPLLALTVPGIVIALGVTAAARRIRTERGRRTPTP</sequence>
<keyword evidence="7" id="KW-1133">Transmembrane helix</keyword>
<gene>
    <name evidence="10" type="ORF">GCM10025863_15650</name>
</gene>
<dbReference type="PROSITE" id="PS51892">
    <property type="entry name" value="SUBTILASE"/>
    <property type="match status" value="1"/>
</dbReference>
<evidence type="ECO:0000256" key="4">
    <source>
        <dbReference type="ARBA" id="ARBA00022825"/>
    </source>
</evidence>
<protein>
    <recommendedName>
        <fullName evidence="9">Peptidase S8/S53 domain-containing protein</fullName>
    </recommendedName>
</protein>
<dbReference type="SUPFAM" id="SSF52743">
    <property type="entry name" value="Subtilisin-like"/>
    <property type="match status" value="1"/>
</dbReference>
<dbReference type="PROSITE" id="PS00137">
    <property type="entry name" value="SUBTILASE_HIS"/>
    <property type="match status" value="1"/>
</dbReference>
<feature type="compositionally biased region" description="Pro residues" evidence="6">
    <location>
        <begin position="44"/>
        <end position="53"/>
    </location>
</feature>
<keyword evidence="2 5" id="KW-0645">Protease</keyword>
<dbReference type="PROSITE" id="PS00138">
    <property type="entry name" value="SUBTILASE_SER"/>
    <property type="match status" value="1"/>
</dbReference>
<evidence type="ECO:0000256" key="5">
    <source>
        <dbReference type="PROSITE-ProRule" id="PRU01240"/>
    </source>
</evidence>
<feature type="region of interest" description="Disordered" evidence="6">
    <location>
        <begin position="38"/>
        <end position="60"/>
    </location>
</feature>
<keyword evidence="7" id="KW-0812">Transmembrane</keyword>
<keyword evidence="8" id="KW-0732">Signal</keyword>
<proteinExistence type="inferred from homology"/>
<feature type="transmembrane region" description="Helical" evidence="7">
    <location>
        <begin position="419"/>
        <end position="439"/>
    </location>
</feature>
<dbReference type="Pfam" id="PF00082">
    <property type="entry name" value="Peptidase_S8"/>
    <property type="match status" value="1"/>
</dbReference>
<evidence type="ECO:0000256" key="2">
    <source>
        <dbReference type="ARBA" id="ARBA00022670"/>
    </source>
</evidence>
<dbReference type="PRINTS" id="PR00723">
    <property type="entry name" value="SUBTILISIN"/>
</dbReference>
<evidence type="ECO:0000256" key="6">
    <source>
        <dbReference type="SAM" id="MobiDB-lite"/>
    </source>
</evidence>
<evidence type="ECO:0000259" key="9">
    <source>
        <dbReference type="Pfam" id="PF00082"/>
    </source>
</evidence>